<dbReference type="SUPFAM" id="SSF51556">
    <property type="entry name" value="Metallo-dependent hydrolases"/>
    <property type="match status" value="1"/>
</dbReference>
<protein>
    <submittedName>
        <fullName evidence="3">Amidohydrolase family protein</fullName>
    </submittedName>
</protein>
<dbReference type="Proteomes" id="UP000443843">
    <property type="component" value="Unassembled WGS sequence"/>
</dbReference>
<evidence type="ECO:0000313" key="3">
    <source>
        <dbReference type="EMBL" id="MWB78281.1"/>
    </source>
</evidence>
<evidence type="ECO:0000259" key="2">
    <source>
        <dbReference type="Pfam" id="PF04909"/>
    </source>
</evidence>
<accession>A0A844W634</accession>
<sequence length="363" mass="39022">MLPASSAILSMLDVPAGPAACILGAADDKNKCLTMPRVEAMLPGEPKDEGKGAGQMIGKHRVIALEEHYADDLTAIEGQALINKLSDVHDIRLPEMDAAGVDVQILSAAPPGMQRPDASADLALQANNRLALLTQEAPDRLMAFAALPTASPSACADELRRAVGDLGFRGALINGTTGGGFLDDPAYLDMFRAAQDLGVPIYLHPGQVVDAVSRAYLAPYDTSHPMFAHAAWGFTIDTGTHAMRLVLSGLFDACPDVQIILGHLGEGIPYLMPRIEEALSRNTPMKNFSEVFTRHFHVTSSGFFSNRSLQLCIDVMGIDRVMFSVDWPYASNSAATDWASHLDLGDDGMSRFLHRNAEALLRL</sequence>
<dbReference type="InterPro" id="IPR032465">
    <property type="entry name" value="ACMSD"/>
</dbReference>
<dbReference type="GO" id="GO:0016831">
    <property type="term" value="F:carboxy-lyase activity"/>
    <property type="evidence" value="ECO:0007669"/>
    <property type="project" value="InterPro"/>
</dbReference>
<dbReference type="AlphaFoldDB" id="A0A844W634"/>
<dbReference type="GO" id="GO:0005829">
    <property type="term" value="C:cytosol"/>
    <property type="evidence" value="ECO:0007669"/>
    <property type="project" value="TreeGrafter"/>
</dbReference>
<gene>
    <name evidence="3" type="ORF">GLS40_09615</name>
</gene>
<dbReference type="GO" id="GO:0019748">
    <property type="term" value="P:secondary metabolic process"/>
    <property type="evidence" value="ECO:0007669"/>
    <property type="project" value="TreeGrafter"/>
</dbReference>
<dbReference type="InterPro" id="IPR006680">
    <property type="entry name" value="Amidohydro-rel"/>
</dbReference>
<evidence type="ECO:0000256" key="1">
    <source>
        <dbReference type="ARBA" id="ARBA00023239"/>
    </source>
</evidence>
<keyword evidence="3" id="KW-0378">Hydrolase</keyword>
<organism evidence="3 4">
    <name type="scientific">Pseudooceanicola pacificus</name>
    <dbReference type="NCBI Taxonomy" id="2676438"/>
    <lineage>
        <taxon>Bacteria</taxon>
        <taxon>Pseudomonadati</taxon>
        <taxon>Pseudomonadota</taxon>
        <taxon>Alphaproteobacteria</taxon>
        <taxon>Rhodobacterales</taxon>
        <taxon>Paracoccaceae</taxon>
        <taxon>Pseudooceanicola</taxon>
    </lineage>
</organism>
<name>A0A844W634_9RHOB</name>
<dbReference type="PANTHER" id="PTHR21240:SF30">
    <property type="entry name" value="AMIDOHYDROLASE-RELATED DOMAIN-CONTAINING PROTEIN-RELATED"/>
    <property type="match status" value="1"/>
</dbReference>
<dbReference type="Pfam" id="PF04909">
    <property type="entry name" value="Amidohydro_2"/>
    <property type="match status" value="1"/>
</dbReference>
<dbReference type="GO" id="GO:0016787">
    <property type="term" value="F:hydrolase activity"/>
    <property type="evidence" value="ECO:0007669"/>
    <property type="project" value="UniProtKB-KW"/>
</dbReference>
<dbReference type="PANTHER" id="PTHR21240">
    <property type="entry name" value="2-AMINO-3-CARBOXYLMUCONATE-6-SEMIALDEHYDE DECARBOXYLASE"/>
    <property type="match status" value="1"/>
</dbReference>
<dbReference type="Gene3D" id="3.20.20.140">
    <property type="entry name" value="Metal-dependent hydrolases"/>
    <property type="match status" value="1"/>
</dbReference>
<keyword evidence="1" id="KW-0456">Lyase</keyword>
<feature type="domain" description="Amidohydrolase-related" evidence="2">
    <location>
        <begin position="90"/>
        <end position="363"/>
    </location>
</feature>
<comment type="caution">
    <text evidence="3">The sequence shown here is derived from an EMBL/GenBank/DDBJ whole genome shotgun (WGS) entry which is preliminary data.</text>
</comment>
<dbReference type="InterPro" id="IPR032466">
    <property type="entry name" value="Metal_Hydrolase"/>
</dbReference>
<evidence type="ECO:0000313" key="4">
    <source>
        <dbReference type="Proteomes" id="UP000443843"/>
    </source>
</evidence>
<reference evidence="3 4" key="1">
    <citation type="submission" date="2019-11" db="EMBL/GenBank/DDBJ databases">
        <title>Pseudooceanicola pacifica sp. nov., isolated from deep-sea sediment of the Pacific Ocean.</title>
        <authorList>
            <person name="Lyu L."/>
        </authorList>
    </citation>
    <scope>NUCLEOTIDE SEQUENCE [LARGE SCALE GENOMIC DNA]</scope>
    <source>
        <strain evidence="3 4">216_PA32_1</strain>
    </source>
</reference>
<keyword evidence="4" id="KW-1185">Reference proteome</keyword>
<proteinExistence type="predicted"/>
<dbReference type="EMBL" id="WNXQ01000004">
    <property type="protein sequence ID" value="MWB78281.1"/>
    <property type="molecule type" value="Genomic_DNA"/>
</dbReference>